<protein>
    <submittedName>
        <fullName evidence="1">Uncharacterized protein</fullName>
    </submittedName>
</protein>
<evidence type="ECO:0000313" key="2">
    <source>
        <dbReference type="Proteomes" id="UP000290975"/>
    </source>
</evidence>
<dbReference type="AlphaFoldDB" id="A0A401J6T2"/>
<keyword evidence="2" id="KW-1185">Reference proteome</keyword>
<name>A0A401J6T2_SPHXE</name>
<evidence type="ECO:0000313" key="1">
    <source>
        <dbReference type="EMBL" id="GBH32359.1"/>
    </source>
</evidence>
<dbReference type="RefSeq" id="WP_262503669.1">
    <property type="nucleotide sequence ID" value="NZ_BBQY01000037.1"/>
</dbReference>
<proteinExistence type="predicted"/>
<dbReference type="Proteomes" id="UP000290975">
    <property type="component" value="Unassembled WGS sequence"/>
</dbReference>
<dbReference type="EMBL" id="BBQY01000037">
    <property type="protein sequence ID" value="GBH32359.1"/>
    <property type="molecule type" value="Genomic_DNA"/>
</dbReference>
<gene>
    <name evidence="1" type="ORF">MBESOW_P3588</name>
</gene>
<comment type="caution">
    <text evidence="1">The sequence shown here is derived from an EMBL/GenBank/DDBJ whole genome shotgun (WGS) entry which is preliminary data.</text>
</comment>
<organism evidence="1 2">
    <name type="scientific">Sphingobium xenophagum</name>
    <dbReference type="NCBI Taxonomy" id="121428"/>
    <lineage>
        <taxon>Bacteria</taxon>
        <taxon>Pseudomonadati</taxon>
        <taxon>Pseudomonadota</taxon>
        <taxon>Alphaproteobacteria</taxon>
        <taxon>Sphingomonadales</taxon>
        <taxon>Sphingomonadaceae</taxon>
        <taxon>Sphingobium</taxon>
    </lineage>
</organism>
<sequence>MKPQDRALALKPAQAWLAAHQGKDGAVTEGLINKDRKLGTDAYLIMNDEATGMAALAMRR</sequence>
<accession>A0A401J6T2</accession>
<reference evidence="1 2" key="1">
    <citation type="submission" date="2014-12" db="EMBL/GenBank/DDBJ databases">
        <title>Whole genome sequencing of Sphingobium xenophagum OW59.</title>
        <authorList>
            <person name="Ohta Y."/>
            <person name="Nishi S."/>
            <person name="Hatada Y."/>
        </authorList>
    </citation>
    <scope>NUCLEOTIDE SEQUENCE [LARGE SCALE GENOMIC DNA]</scope>
    <source>
        <strain evidence="1 2">OW59</strain>
    </source>
</reference>